<accession>A0A4D6HFF1</accession>
<evidence type="ECO:0000256" key="3">
    <source>
        <dbReference type="ARBA" id="ARBA00022741"/>
    </source>
</evidence>
<keyword evidence="4 7" id="KW-0067">ATP-binding</keyword>
<keyword evidence="8" id="KW-1185">Reference proteome</keyword>
<name>A0A4D6HFF1_9EURY</name>
<dbReference type="SUPFAM" id="SSF52540">
    <property type="entry name" value="P-loop containing nucleoside triphosphate hydrolases"/>
    <property type="match status" value="1"/>
</dbReference>
<dbReference type="PANTHER" id="PTHR42711">
    <property type="entry name" value="ABC TRANSPORTER ATP-BINDING PROTEIN"/>
    <property type="match status" value="1"/>
</dbReference>
<evidence type="ECO:0000313" key="8">
    <source>
        <dbReference type="Proteomes" id="UP000296706"/>
    </source>
</evidence>
<evidence type="ECO:0000259" key="6">
    <source>
        <dbReference type="PROSITE" id="PS50893"/>
    </source>
</evidence>
<organism evidence="7 8">
    <name type="scientific">Halapricum salinum</name>
    <dbReference type="NCBI Taxonomy" id="1457250"/>
    <lineage>
        <taxon>Archaea</taxon>
        <taxon>Methanobacteriati</taxon>
        <taxon>Methanobacteriota</taxon>
        <taxon>Stenosarchaea group</taxon>
        <taxon>Halobacteria</taxon>
        <taxon>Halobacteriales</taxon>
        <taxon>Haloarculaceae</taxon>
        <taxon>Halapricum</taxon>
    </lineage>
</organism>
<dbReference type="PROSITE" id="PS50893">
    <property type="entry name" value="ABC_TRANSPORTER_2"/>
    <property type="match status" value="1"/>
</dbReference>
<keyword evidence="3" id="KW-0547">Nucleotide-binding</keyword>
<evidence type="ECO:0000256" key="2">
    <source>
        <dbReference type="ARBA" id="ARBA00022448"/>
    </source>
</evidence>
<evidence type="ECO:0000256" key="1">
    <source>
        <dbReference type="ARBA" id="ARBA00005417"/>
    </source>
</evidence>
<evidence type="ECO:0000313" key="7">
    <source>
        <dbReference type="EMBL" id="QCC52520.1"/>
    </source>
</evidence>
<dbReference type="SMART" id="SM00382">
    <property type="entry name" value="AAA"/>
    <property type="match status" value="1"/>
</dbReference>
<dbReference type="InterPro" id="IPR003593">
    <property type="entry name" value="AAA+_ATPase"/>
</dbReference>
<dbReference type="AlphaFoldDB" id="A0A4D6HFF1"/>
<evidence type="ECO:0000256" key="4">
    <source>
        <dbReference type="ARBA" id="ARBA00022840"/>
    </source>
</evidence>
<dbReference type="GeneID" id="39849262"/>
<dbReference type="InterPro" id="IPR003439">
    <property type="entry name" value="ABC_transporter-like_ATP-bd"/>
</dbReference>
<dbReference type="STRING" id="1457250.GCA_000755225_01944"/>
<gene>
    <name evidence="7" type="ORF">DV733_15340</name>
</gene>
<dbReference type="PROSITE" id="PS00211">
    <property type="entry name" value="ABC_TRANSPORTER_1"/>
    <property type="match status" value="1"/>
</dbReference>
<dbReference type="GO" id="GO:0016887">
    <property type="term" value="F:ATP hydrolysis activity"/>
    <property type="evidence" value="ECO:0007669"/>
    <property type="project" value="InterPro"/>
</dbReference>
<sequence>MTAAIVAEDVARTYGDTVALDGVSLTVEEGEVLALVGPNGAGKTTLVRALTGTTDAEGRVELFGQSPQSVARSRVGLLPQSFDPPDRLTARELLDYYGGLYDESRDIQTVLADVGLQDSASTAYENLSGGQQRRVCVGSALVNDPDLLVLDEPTTGIDPAGRRALWRLLERLADGGTTVLLTTHYMAEAERLADRVGLLDDGELTALDSPRALVEAHGGETRLTVDVEDAIPEPLDIGFETLRRDGQLVVRDVPPTAIGDVVDGLTEAGVGVASLSWREPDLEDVYLDLTGRAVGFSGDAVDPEELDAAGPVSTDGGNR</sequence>
<dbReference type="EMBL" id="CP031310">
    <property type="protein sequence ID" value="QCC52520.1"/>
    <property type="molecule type" value="Genomic_DNA"/>
</dbReference>
<evidence type="ECO:0000256" key="5">
    <source>
        <dbReference type="SAM" id="MobiDB-lite"/>
    </source>
</evidence>
<dbReference type="InterPro" id="IPR050763">
    <property type="entry name" value="ABC_transporter_ATP-binding"/>
</dbReference>
<protein>
    <submittedName>
        <fullName evidence="7">ABC transporter ATP-binding protein</fullName>
    </submittedName>
</protein>
<dbReference type="Pfam" id="PF00005">
    <property type="entry name" value="ABC_tran"/>
    <property type="match status" value="1"/>
</dbReference>
<dbReference type="InterPro" id="IPR017871">
    <property type="entry name" value="ABC_transporter-like_CS"/>
</dbReference>
<feature type="domain" description="ABC transporter" evidence="6">
    <location>
        <begin position="5"/>
        <end position="226"/>
    </location>
</feature>
<dbReference type="InterPro" id="IPR027417">
    <property type="entry name" value="P-loop_NTPase"/>
</dbReference>
<dbReference type="RefSeq" id="WP_049992842.1">
    <property type="nucleotide sequence ID" value="NZ_CP031310.1"/>
</dbReference>
<reference evidence="7 8" key="1">
    <citation type="journal article" date="2019" name="Nat. Commun.">
        <title>A new type of DNA phosphorothioation-based antiviral system in archaea.</title>
        <authorList>
            <person name="Xiong L."/>
            <person name="Liu S."/>
            <person name="Chen S."/>
            <person name="Xiao Y."/>
            <person name="Zhu B."/>
            <person name="Gao Y."/>
            <person name="Zhang Y."/>
            <person name="Chen B."/>
            <person name="Luo J."/>
            <person name="Deng Z."/>
            <person name="Chen X."/>
            <person name="Wang L."/>
            <person name="Chen S."/>
        </authorList>
    </citation>
    <scope>NUCLEOTIDE SEQUENCE [LARGE SCALE GENOMIC DNA]</scope>
    <source>
        <strain evidence="7 8">CBA1105</strain>
    </source>
</reference>
<proteinExistence type="inferred from homology"/>
<dbReference type="OrthoDB" id="87732at2157"/>
<dbReference type="PANTHER" id="PTHR42711:SF5">
    <property type="entry name" value="ABC TRANSPORTER ATP-BINDING PROTEIN NATA"/>
    <property type="match status" value="1"/>
</dbReference>
<dbReference type="CDD" id="cd03230">
    <property type="entry name" value="ABC_DR_subfamily_A"/>
    <property type="match status" value="1"/>
</dbReference>
<dbReference type="Gene3D" id="3.40.50.300">
    <property type="entry name" value="P-loop containing nucleotide triphosphate hydrolases"/>
    <property type="match status" value="1"/>
</dbReference>
<feature type="region of interest" description="Disordered" evidence="5">
    <location>
        <begin position="298"/>
        <end position="319"/>
    </location>
</feature>
<comment type="similarity">
    <text evidence="1">Belongs to the ABC transporter superfamily.</text>
</comment>
<keyword evidence="2" id="KW-0813">Transport</keyword>
<dbReference type="KEGG" id="hsn:DV733_15340"/>
<dbReference type="GO" id="GO:0005524">
    <property type="term" value="F:ATP binding"/>
    <property type="evidence" value="ECO:0007669"/>
    <property type="project" value="UniProtKB-KW"/>
</dbReference>
<dbReference type="Proteomes" id="UP000296706">
    <property type="component" value="Chromosome"/>
</dbReference>